<dbReference type="EMBL" id="BSPL01000038">
    <property type="protein sequence ID" value="GLS74583.1"/>
    <property type="molecule type" value="Genomic_DNA"/>
</dbReference>
<sequence length="541" mass="57503">MIGVLPLQPDRPGRSGLPVRSGVPAIRAGTGGAALPEPGQRWIDRAALGLTAAACLAYLWVALAASRKPYWMDEVLAVWTARRGSVAAVWEALRQGAEFSPPLYHVLLRAILAAGFDDPVILRLPSILAIAVVALAAFVLARRRFTLPVACLALVFCLSGPLVTYAIQARPYAGVAACFALACLLWDGPAARPVSGRRALGIALLLALAVGMHFYAILLAAALGLMELVWMLRHRRIRWPIVLALLAAAASLLLWLPIMRAVSAYNHGDTAAPDYYARPTIERLVATYVEMAGGDDLLPPAPLVILLAAIGARLLAGRRGGARADGLGPVAGIICAVPLLVFAFAAVVTGTFNARYVIVTVLGVSLLVAQGVAAHRRSDVIACALIGVSAAALLWTAGRPWTFRREAAIDLATRAPAGLPIATGNGLRFFEIYDGVDRATRSRLAFLQVPDLSRSPDPTNDHQVARWARIDPALPIGPMDAFLAAHPEFLLYTDTTVPDQAADLLRERGYAAAPVLARAGMSLQLVRRPTAGRPDPDASRR</sequence>
<feature type="transmembrane region" description="Helical" evidence="8">
    <location>
        <begin position="297"/>
        <end position="315"/>
    </location>
</feature>
<reference evidence="10" key="1">
    <citation type="journal article" date="2019" name="Int. J. Syst. Evol. Microbiol.">
        <title>The Global Catalogue of Microorganisms (GCM) 10K type strain sequencing project: providing services to taxonomists for standard genome sequencing and annotation.</title>
        <authorList>
            <consortium name="The Broad Institute Genomics Platform"/>
            <consortium name="The Broad Institute Genome Sequencing Center for Infectious Disease"/>
            <person name="Wu L."/>
            <person name="Ma J."/>
        </authorList>
    </citation>
    <scope>NUCLEOTIDE SEQUENCE [LARGE SCALE GENOMIC DNA]</scope>
    <source>
        <strain evidence="10">NBRC 103632</strain>
    </source>
</reference>
<feature type="transmembrane region" description="Helical" evidence="8">
    <location>
        <begin position="200"/>
        <end position="225"/>
    </location>
</feature>
<evidence type="ECO:0000256" key="6">
    <source>
        <dbReference type="ARBA" id="ARBA00022989"/>
    </source>
</evidence>
<gene>
    <name evidence="9" type="ORF">GCM10007890_66010</name>
</gene>
<keyword evidence="6 8" id="KW-1133">Transmembrane helix</keyword>
<dbReference type="GO" id="GO:0005886">
    <property type="term" value="C:plasma membrane"/>
    <property type="evidence" value="ECO:0007669"/>
    <property type="project" value="UniProtKB-SubCell"/>
</dbReference>
<name>A0AA37TUH1_9HYPH</name>
<dbReference type="AlphaFoldDB" id="A0AA37TUH1"/>
<dbReference type="PANTHER" id="PTHR33908">
    <property type="entry name" value="MANNOSYLTRANSFERASE YKCB-RELATED"/>
    <property type="match status" value="1"/>
</dbReference>
<feature type="transmembrane region" description="Helical" evidence="8">
    <location>
        <begin position="380"/>
        <end position="398"/>
    </location>
</feature>
<dbReference type="PANTHER" id="PTHR33908:SF3">
    <property type="entry name" value="UNDECAPRENYL PHOSPHATE-ALPHA-4-AMINO-4-DEOXY-L-ARABINOSE ARABINOSYL TRANSFERASE"/>
    <property type="match status" value="1"/>
</dbReference>
<evidence type="ECO:0000256" key="8">
    <source>
        <dbReference type="SAM" id="Phobius"/>
    </source>
</evidence>
<feature type="transmembrane region" description="Helical" evidence="8">
    <location>
        <begin position="120"/>
        <end position="141"/>
    </location>
</feature>
<keyword evidence="7 8" id="KW-0472">Membrane</keyword>
<dbReference type="GO" id="GO:0009103">
    <property type="term" value="P:lipopolysaccharide biosynthetic process"/>
    <property type="evidence" value="ECO:0007669"/>
    <property type="project" value="UniProtKB-ARBA"/>
</dbReference>
<feature type="transmembrane region" description="Helical" evidence="8">
    <location>
        <begin position="327"/>
        <end position="348"/>
    </location>
</feature>
<dbReference type="RefSeq" id="WP_238195835.1">
    <property type="nucleotide sequence ID" value="NZ_BPQZ01000006.1"/>
</dbReference>
<feature type="transmembrane region" description="Helical" evidence="8">
    <location>
        <begin position="147"/>
        <end position="165"/>
    </location>
</feature>
<comment type="caution">
    <text evidence="9">The sequence shown here is derived from an EMBL/GenBank/DDBJ whole genome shotgun (WGS) entry which is preliminary data.</text>
</comment>
<evidence type="ECO:0000256" key="4">
    <source>
        <dbReference type="ARBA" id="ARBA00022679"/>
    </source>
</evidence>
<evidence type="ECO:0000313" key="10">
    <source>
        <dbReference type="Proteomes" id="UP001157440"/>
    </source>
</evidence>
<evidence type="ECO:0000256" key="1">
    <source>
        <dbReference type="ARBA" id="ARBA00004651"/>
    </source>
</evidence>
<dbReference type="GO" id="GO:0010041">
    <property type="term" value="P:response to iron(III) ion"/>
    <property type="evidence" value="ECO:0007669"/>
    <property type="project" value="TreeGrafter"/>
</dbReference>
<evidence type="ECO:0000313" key="9">
    <source>
        <dbReference type="EMBL" id="GLS74583.1"/>
    </source>
</evidence>
<evidence type="ECO:0000256" key="5">
    <source>
        <dbReference type="ARBA" id="ARBA00022692"/>
    </source>
</evidence>
<evidence type="ECO:0000256" key="3">
    <source>
        <dbReference type="ARBA" id="ARBA00022676"/>
    </source>
</evidence>
<organism evidence="9 10">
    <name type="scientific">Methylobacterium tardum</name>
    <dbReference type="NCBI Taxonomy" id="374432"/>
    <lineage>
        <taxon>Bacteria</taxon>
        <taxon>Pseudomonadati</taxon>
        <taxon>Pseudomonadota</taxon>
        <taxon>Alphaproteobacteria</taxon>
        <taxon>Hyphomicrobiales</taxon>
        <taxon>Methylobacteriaceae</taxon>
        <taxon>Methylobacterium</taxon>
    </lineage>
</organism>
<feature type="transmembrane region" description="Helical" evidence="8">
    <location>
        <begin position="354"/>
        <end position="373"/>
    </location>
</feature>
<protein>
    <recommendedName>
        <fullName evidence="11">Glycosyltransferase RgtA/B/C/D-like domain-containing protein</fullName>
    </recommendedName>
</protein>
<evidence type="ECO:0000256" key="7">
    <source>
        <dbReference type="ARBA" id="ARBA00023136"/>
    </source>
</evidence>
<keyword evidence="3" id="KW-0328">Glycosyltransferase</keyword>
<feature type="transmembrane region" description="Helical" evidence="8">
    <location>
        <begin position="172"/>
        <end position="188"/>
    </location>
</feature>
<feature type="transmembrane region" description="Helical" evidence="8">
    <location>
        <begin position="237"/>
        <end position="258"/>
    </location>
</feature>
<comment type="subcellular location">
    <subcellularLocation>
        <location evidence="1">Cell membrane</location>
        <topology evidence="1">Multi-pass membrane protein</topology>
    </subcellularLocation>
</comment>
<evidence type="ECO:0008006" key="11">
    <source>
        <dbReference type="Google" id="ProtNLM"/>
    </source>
</evidence>
<keyword evidence="10" id="KW-1185">Reference proteome</keyword>
<dbReference type="GO" id="GO:0016763">
    <property type="term" value="F:pentosyltransferase activity"/>
    <property type="evidence" value="ECO:0007669"/>
    <property type="project" value="TreeGrafter"/>
</dbReference>
<dbReference type="Proteomes" id="UP001157440">
    <property type="component" value="Unassembled WGS sequence"/>
</dbReference>
<dbReference type="InterPro" id="IPR050297">
    <property type="entry name" value="LipidA_mod_glycosyltrf_83"/>
</dbReference>
<keyword evidence="4" id="KW-0808">Transferase</keyword>
<feature type="transmembrane region" description="Helical" evidence="8">
    <location>
        <begin position="46"/>
        <end position="65"/>
    </location>
</feature>
<accession>A0AA37TUH1</accession>
<keyword evidence="2" id="KW-1003">Cell membrane</keyword>
<proteinExistence type="predicted"/>
<evidence type="ECO:0000256" key="2">
    <source>
        <dbReference type="ARBA" id="ARBA00022475"/>
    </source>
</evidence>
<keyword evidence="5 8" id="KW-0812">Transmembrane</keyword>